<reference evidence="2" key="1">
    <citation type="submission" date="2014-09" db="EMBL/GenBank/DDBJ databases">
        <authorList>
            <person name="Sharma Rahul"/>
            <person name="Thines Marco"/>
        </authorList>
    </citation>
    <scope>NUCLEOTIDE SEQUENCE [LARGE SCALE GENOMIC DNA]</scope>
</reference>
<proteinExistence type="predicted"/>
<accession>A0A0P1A986</accession>
<dbReference type="RefSeq" id="XP_024573006.1">
    <property type="nucleotide sequence ID" value="XM_024721873.1"/>
</dbReference>
<sequence>MIDYLPPGQLYTLGKLMSVVDFRDQQDVAHDITLWEDTSKNAQNREVNGFYHREQWIGQVAKVLVNLGG</sequence>
<name>A0A0P1A986_PLAHL</name>
<dbReference type="EMBL" id="CCYD01000217">
    <property type="protein sequence ID" value="CEG36637.1"/>
    <property type="molecule type" value="Genomic_DNA"/>
</dbReference>
<dbReference type="AlphaFoldDB" id="A0A0P1A986"/>
<evidence type="ECO:0000313" key="2">
    <source>
        <dbReference type="Proteomes" id="UP000054928"/>
    </source>
</evidence>
<evidence type="ECO:0000313" key="1">
    <source>
        <dbReference type="EMBL" id="CEG36637.1"/>
    </source>
</evidence>
<dbReference type="GeneID" id="36398364"/>
<keyword evidence="2" id="KW-1185">Reference proteome</keyword>
<dbReference type="Proteomes" id="UP000054928">
    <property type="component" value="Unassembled WGS sequence"/>
</dbReference>
<organism evidence="1 2">
    <name type="scientific">Plasmopara halstedii</name>
    <name type="common">Downy mildew of sunflower</name>
    <dbReference type="NCBI Taxonomy" id="4781"/>
    <lineage>
        <taxon>Eukaryota</taxon>
        <taxon>Sar</taxon>
        <taxon>Stramenopiles</taxon>
        <taxon>Oomycota</taxon>
        <taxon>Peronosporomycetes</taxon>
        <taxon>Peronosporales</taxon>
        <taxon>Peronosporaceae</taxon>
        <taxon>Plasmopara</taxon>
    </lineage>
</organism>
<protein>
    <submittedName>
        <fullName evidence="1">Uncharacterized protein</fullName>
    </submittedName>
</protein>